<evidence type="ECO:0000256" key="1">
    <source>
        <dbReference type="SAM" id="Phobius"/>
    </source>
</evidence>
<proteinExistence type="predicted"/>
<keyword evidence="1" id="KW-1133">Transmembrane helix</keyword>
<name>A0A8H9HAH9_9ACTO</name>
<comment type="caution">
    <text evidence="2">The sequence shown here is derived from an EMBL/GenBank/DDBJ whole genome shotgun (WGS) entry which is preliminary data.</text>
</comment>
<evidence type="ECO:0000313" key="2">
    <source>
        <dbReference type="EMBL" id="GGO94599.1"/>
    </source>
</evidence>
<dbReference type="AlphaFoldDB" id="A0A8H9HAH9"/>
<keyword evidence="1" id="KW-0812">Transmembrane</keyword>
<dbReference type="Proteomes" id="UP000614239">
    <property type="component" value="Unassembled WGS sequence"/>
</dbReference>
<gene>
    <name evidence="2" type="ORF">GCM10011612_00400</name>
</gene>
<keyword evidence="1" id="KW-0472">Membrane</keyword>
<reference evidence="2" key="1">
    <citation type="journal article" date="2014" name="Int. J. Syst. Evol. Microbiol.">
        <title>Complete genome sequence of Corynebacterium casei LMG S-19264T (=DSM 44701T), isolated from a smear-ripened cheese.</title>
        <authorList>
            <consortium name="US DOE Joint Genome Institute (JGI-PGF)"/>
            <person name="Walter F."/>
            <person name="Albersmeier A."/>
            <person name="Kalinowski J."/>
            <person name="Ruckert C."/>
        </authorList>
    </citation>
    <scope>NUCLEOTIDE SEQUENCE</scope>
    <source>
        <strain evidence="2">CGMCC 4.7372</strain>
    </source>
</reference>
<dbReference type="EMBL" id="BMNJ01000001">
    <property type="protein sequence ID" value="GGO94599.1"/>
    <property type="molecule type" value="Genomic_DNA"/>
</dbReference>
<sequence length="425" mass="44105">MLPQWAAANPEETAMAQDASQRWNRTEGVVIAPGTAPQEVAERLDSERVVARLEWYPSTPHLLSITLLADAEARVAVTPPTRGGVVPGMGVSELAESLARAFDASATIGPASFDALPADTELPGLARHGTPTARTVIVSPISAYMVPLQATLLERPLAVATVPQIDRRIVLHSGEGLSLGMFGWDEESLPALVLTVDEGDMTVRAVTTGDSEDDAVFSWGMTSQYVWGGVAEPGPALSAVVDGLLTDVMDASAIAAAVPGADAEAVARALATPGAAGLTAMINALGLPGWVDRVLSGALAPVEVPGVVVHEPRGLANAVTRSVGLMVSDPGTPGRAIRQAYVETVTEKPWTVRAALVLEGGIGGALLGAALRRRGGTHKGVAAVGAMVLVDAVLQASLASVVRHRELRRRADEETRLVETQLVSD</sequence>
<evidence type="ECO:0000313" key="3">
    <source>
        <dbReference type="Proteomes" id="UP000614239"/>
    </source>
</evidence>
<keyword evidence="3" id="KW-1185">Reference proteome</keyword>
<protein>
    <submittedName>
        <fullName evidence="2">Uncharacterized protein</fullName>
    </submittedName>
</protein>
<accession>A0A8H9HAH9</accession>
<feature type="transmembrane region" description="Helical" evidence="1">
    <location>
        <begin position="381"/>
        <end position="402"/>
    </location>
</feature>
<organism evidence="2 3">
    <name type="scientific">Actinomyces gaoshouyii</name>
    <dbReference type="NCBI Taxonomy" id="1960083"/>
    <lineage>
        <taxon>Bacteria</taxon>
        <taxon>Bacillati</taxon>
        <taxon>Actinomycetota</taxon>
        <taxon>Actinomycetes</taxon>
        <taxon>Actinomycetales</taxon>
        <taxon>Actinomycetaceae</taxon>
        <taxon>Actinomyces</taxon>
    </lineage>
</organism>
<reference evidence="2" key="2">
    <citation type="submission" date="2020-09" db="EMBL/GenBank/DDBJ databases">
        <authorList>
            <person name="Sun Q."/>
            <person name="Zhou Y."/>
        </authorList>
    </citation>
    <scope>NUCLEOTIDE SEQUENCE</scope>
    <source>
        <strain evidence="2">CGMCC 4.7372</strain>
    </source>
</reference>